<dbReference type="PANTHER" id="PTHR46018:SF7">
    <property type="entry name" value="RIBONUCLEASE Z"/>
    <property type="match status" value="1"/>
</dbReference>
<dbReference type="GO" id="GO:0042781">
    <property type="term" value="F:3'-tRNA processing endoribonuclease activity"/>
    <property type="evidence" value="ECO:0007669"/>
    <property type="project" value="TreeGrafter"/>
</dbReference>
<gene>
    <name evidence="2" type="ORF">MUB46_04450</name>
</gene>
<dbReference type="SMART" id="SM00849">
    <property type="entry name" value="Lactamase_B"/>
    <property type="match status" value="1"/>
</dbReference>
<feature type="domain" description="Metallo-beta-lactamase" evidence="1">
    <location>
        <begin position="20"/>
        <end position="221"/>
    </location>
</feature>
<protein>
    <submittedName>
        <fullName evidence="2">MBL fold metallo-hydrolase</fullName>
    </submittedName>
</protein>
<dbReference type="RefSeq" id="WP_261614676.1">
    <property type="nucleotide sequence ID" value="NZ_JALIDZ010000002.1"/>
</dbReference>
<sequence>MSLKLTIVGCGDAFGSGGRRNTCFHLETEDARYFVDFGASAMVGVHALEIDTNAVDAVILSHLHGDHFGGLPFLILHEHFVTNRTRPLTIAGPPGVERRIRDAQEVLFPDSSSIELGFELRFVELVPGETTHVSGADIEAFEVSHPSGAPPLALRIGAGDRLFAFSGDTLWLDVLVDVARGADLFMCECYAFEEPIPYHVRYRDLEANLPRLSARRVMVNHLGPESRGRVGEIDKAIERAEDGLVVEV</sequence>
<dbReference type="InterPro" id="IPR001279">
    <property type="entry name" value="Metallo-B-lactamas"/>
</dbReference>
<evidence type="ECO:0000313" key="2">
    <source>
        <dbReference type="EMBL" id="MCT8971104.1"/>
    </source>
</evidence>
<dbReference type="InterPro" id="IPR036866">
    <property type="entry name" value="RibonucZ/Hydroxyglut_hydro"/>
</dbReference>
<keyword evidence="3" id="KW-1185">Reference proteome</keyword>
<dbReference type="Gene3D" id="3.60.15.10">
    <property type="entry name" value="Ribonuclease Z/Hydroxyacylglutathione hydrolase-like"/>
    <property type="match status" value="1"/>
</dbReference>
<dbReference type="PANTHER" id="PTHR46018">
    <property type="entry name" value="ZINC PHOSPHODIESTERASE ELAC PROTEIN 1"/>
    <property type="match status" value="1"/>
</dbReference>
<dbReference type="Pfam" id="PF23023">
    <property type="entry name" value="Anti-Pycsar_Apyc1"/>
    <property type="match status" value="1"/>
</dbReference>
<dbReference type="Proteomes" id="UP001320898">
    <property type="component" value="Unassembled WGS sequence"/>
</dbReference>
<evidence type="ECO:0000313" key="3">
    <source>
        <dbReference type="Proteomes" id="UP001320898"/>
    </source>
</evidence>
<proteinExistence type="predicted"/>
<reference evidence="2 3" key="1">
    <citation type="submission" date="2022-04" db="EMBL/GenBank/DDBJ databases">
        <authorList>
            <person name="Ye Y.-Q."/>
            <person name="Du Z.-J."/>
        </authorList>
    </citation>
    <scope>NUCLEOTIDE SEQUENCE [LARGE SCALE GENOMIC DNA]</scope>
    <source>
        <strain evidence="2 3">A6E488</strain>
    </source>
</reference>
<dbReference type="CDD" id="cd07740">
    <property type="entry name" value="metallo-hydrolase-like_MBL-fold"/>
    <property type="match status" value="1"/>
</dbReference>
<dbReference type="AlphaFoldDB" id="A0AAW5QXM4"/>
<dbReference type="EMBL" id="JALIDZ010000002">
    <property type="protein sequence ID" value="MCT8971104.1"/>
    <property type="molecule type" value="Genomic_DNA"/>
</dbReference>
<evidence type="ECO:0000259" key="1">
    <source>
        <dbReference type="SMART" id="SM00849"/>
    </source>
</evidence>
<accession>A0AAW5QXM4</accession>
<name>A0AAW5QXM4_9HYPH</name>
<comment type="caution">
    <text evidence="2">The sequence shown here is derived from an EMBL/GenBank/DDBJ whole genome shotgun (WGS) entry which is preliminary data.</text>
</comment>
<organism evidence="2 3">
    <name type="scientific">Microbaculum marinisediminis</name>
    <dbReference type="NCBI Taxonomy" id="2931392"/>
    <lineage>
        <taxon>Bacteria</taxon>
        <taxon>Pseudomonadati</taxon>
        <taxon>Pseudomonadota</taxon>
        <taxon>Alphaproteobacteria</taxon>
        <taxon>Hyphomicrobiales</taxon>
        <taxon>Tepidamorphaceae</taxon>
        <taxon>Microbaculum</taxon>
    </lineage>
</organism>
<dbReference type="SUPFAM" id="SSF56281">
    <property type="entry name" value="Metallo-hydrolase/oxidoreductase"/>
    <property type="match status" value="1"/>
</dbReference>